<dbReference type="EMBL" id="FNBH01000002">
    <property type="protein sequence ID" value="SDF54710.1"/>
    <property type="molecule type" value="Genomic_DNA"/>
</dbReference>
<dbReference type="STRING" id="454006.SAMN05421825_1626"/>
<dbReference type="AlphaFoldDB" id="A0A1G7M0L5"/>
<protein>
    <submittedName>
        <fullName evidence="4">Outer membrane protein beta-barrel domain-containing protein</fullName>
    </submittedName>
</protein>
<dbReference type="RefSeq" id="WP_089873014.1">
    <property type="nucleotide sequence ID" value="NZ_FNBH01000002.1"/>
</dbReference>
<gene>
    <name evidence="4" type="ORF">SAMN05421825_1626</name>
</gene>
<sequence>MKKLTIAVAIVSFGLVSAQKNTLLVGGNISYDNTTKKNYSTAGDLKTDNFEFTPTIGYQFADHFTAGVKFGVGSSKNDYYQTIFNGWDSYESITNIKTNTFTYGVFGRYTMPLNDTFSVFGDLDVLFNNSKSTVSATGPLAYSTTTKSTGFGIGFTPNLFINFKNSFGLNFNVGGISYQSEKIKDSDLKTNTFGFGFGKGVTVGISKNFGLK</sequence>
<evidence type="ECO:0000256" key="1">
    <source>
        <dbReference type="ARBA" id="ARBA00022729"/>
    </source>
</evidence>
<proteinExistence type="predicted"/>
<dbReference type="Proteomes" id="UP000199203">
    <property type="component" value="Unassembled WGS sequence"/>
</dbReference>
<evidence type="ECO:0000313" key="5">
    <source>
        <dbReference type="Proteomes" id="UP000199203"/>
    </source>
</evidence>
<dbReference type="Gene3D" id="2.40.160.20">
    <property type="match status" value="1"/>
</dbReference>
<dbReference type="SUPFAM" id="SSF103515">
    <property type="entry name" value="Autotransporter"/>
    <property type="match status" value="1"/>
</dbReference>
<dbReference type="InterPro" id="IPR036709">
    <property type="entry name" value="Autotransporte_beta_dom_sf"/>
</dbReference>
<keyword evidence="5" id="KW-1185">Reference proteome</keyword>
<dbReference type="Pfam" id="PF13505">
    <property type="entry name" value="OMP_b-brl"/>
    <property type="match status" value="1"/>
</dbReference>
<evidence type="ECO:0000256" key="2">
    <source>
        <dbReference type="SAM" id="SignalP"/>
    </source>
</evidence>
<name>A0A1G7M0L5_9FLAO</name>
<feature type="domain" description="Outer membrane protein beta-barrel" evidence="3">
    <location>
        <begin position="8"/>
        <end position="198"/>
    </location>
</feature>
<keyword evidence="1 2" id="KW-0732">Signal</keyword>
<feature type="chain" id="PRO_5011495024" evidence="2">
    <location>
        <begin position="19"/>
        <end position="212"/>
    </location>
</feature>
<evidence type="ECO:0000313" key="4">
    <source>
        <dbReference type="EMBL" id="SDF54710.1"/>
    </source>
</evidence>
<dbReference type="OrthoDB" id="952167at2"/>
<reference evidence="5" key="1">
    <citation type="submission" date="2016-10" db="EMBL/GenBank/DDBJ databases">
        <authorList>
            <person name="Varghese N."/>
            <person name="Submissions S."/>
        </authorList>
    </citation>
    <scope>NUCLEOTIDE SEQUENCE [LARGE SCALE GENOMIC DNA]</scope>
    <source>
        <strain evidence="5">DSM 19684</strain>
    </source>
</reference>
<dbReference type="InterPro" id="IPR027385">
    <property type="entry name" value="Beta-barrel_OMP"/>
</dbReference>
<feature type="signal peptide" evidence="2">
    <location>
        <begin position="1"/>
        <end position="18"/>
    </location>
</feature>
<evidence type="ECO:0000259" key="3">
    <source>
        <dbReference type="Pfam" id="PF13505"/>
    </source>
</evidence>
<organism evidence="4 5">
    <name type="scientific">Epilithonimonas hungarica</name>
    <dbReference type="NCBI Taxonomy" id="454006"/>
    <lineage>
        <taxon>Bacteria</taxon>
        <taxon>Pseudomonadati</taxon>
        <taxon>Bacteroidota</taxon>
        <taxon>Flavobacteriia</taxon>
        <taxon>Flavobacteriales</taxon>
        <taxon>Weeksellaceae</taxon>
        <taxon>Chryseobacterium group</taxon>
        <taxon>Epilithonimonas</taxon>
    </lineage>
</organism>
<accession>A0A1G7M0L5</accession>